<feature type="transmembrane region" description="Helical" evidence="1">
    <location>
        <begin position="316"/>
        <end position="339"/>
    </location>
</feature>
<proteinExistence type="predicted"/>
<gene>
    <name evidence="2" type="ORF">D0T90_02350</name>
</gene>
<feature type="transmembrane region" description="Helical" evidence="1">
    <location>
        <begin position="179"/>
        <end position="199"/>
    </location>
</feature>
<accession>A0A5P3MPY7</accession>
<evidence type="ECO:0000313" key="3">
    <source>
        <dbReference type="Proteomes" id="UP000325536"/>
    </source>
</evidence>
<feature type="transmembrane region" description="Helical" evidence="1">
    <location>
        <begin position="233"/>
        <end position="255"/>
    </location>
</feature>
<keyword evidence="1" id="KW-0472">Membrane</keyword>
<sequence>MLSLTGIVLSLILLMFLAYRGHSVLILAPVLAMLAVLFSAPPNELLGTYTQVFMQGMGGFAVKFFPVFLLGAVFGKLMEDSGAAHTIAYALVKRLGRQQALLAIALSSAILTYGGVSVFVVTFAVFPIAAALFREIDIPKRLIPGAIAIGSLTFTMTALPGSPAIQNAIPMPYFQTDAFAAPGLGLVASLIMFTGAVWWMKGRLKRALAAGEGYGDHHDSHIKEQDFKHLPPLWGAVAPIVLVIFLNYVLTKFMLPAMDTAYLAEKKFGGVSLNSVAGLWAIIAALAGGCLLLVFANMKYWRNLKKSVNDGAMGSLLPIFNTASEVGYGTVIATLAGFVILRDFLLGLSPGNPLVSEAIVINVMAGITGSASGGMSIALSAMGETYMQLAAQFGISPELMHRVASIASGGLDALPHNGAVITMLTICGLTHKESYLDIFVVCVVVPLAALAAVLVLGTVFGSF</sequence>
<evidence type="ECO:0000313" key="2">
    <source>
        <dbReference type="EMBL" id="QEY23480.1"/>
    </source>
</evidence>
<keyword evidence="1" id="KW-1133">Transmembrane helix</keyword>
<feature type="transmembrane region" description="Helical" evidence="1">
    <location>
        <begin position="438"/>
        <end position="460"/>
    </location>
</feature>
<dbReference type="Proteomes" id="UP000325536">
    <property type="component" value="Chromosome"/>
</dbReference>
<feature type="transmembrane region" description="Helical" evidence="1">
    <location>
        <begin position="52"/>
        <end position="74"/>
    </location>
</feature>
<dbReference type="EMBL" id="CP031699">
    <property type="protein sequence ID" value="QEY23480.1"/>
    <property type="molecule type" value="Genomic_DNA"/>
</dbReference>
<evidence type="ECO:0000256" key="1">
    <source>
        <dbReference type="SAM" id="Phobius"/>
    </source>
</evidence>
<reference evidence="2 3" key="1">
    <citation type="submission" date="2018-08" db="EMBL/GenBank/DDBJ databases">
        <title>Neisseria animalis ATCC 49930 complete genome.</title>
        <authorList>
            <person name="Veseli I.A."/>
            <person name="Mascarenhas dos Santos A.C."/>
            <person name="Buttler R."/>
            <person name="Pombert J.-F."/>
        </authorList>
    </citation>
    <scope>NUCLEOTIDE SEQUENCE [LARGE SCALE GENOMIC DNA]</scope>
    <source>
        <strain evidence="2 3">ATCC 49930</strain>
    </source>
</reference>
<dbReference type="OrthoDB" id="86125at2"/>
<feature type="transmembrane region" description="Helical" evidence="1">
    <location>
        <begin position="12"/>
        <end position="40"/>
    </location>
</feature>
<feature type="transmembrane region" description="Helical" evidence="1">
    <location>
        <begin position="100"/>
        <end position="130"/>
    </location>
</feature>
<dbReference type="PANTHER" id="PTHR30354">
    <property type="entry name" value="GNT FAMILY GLUCONATE TRANSPORTER"/>
    <property type="match status" value="1"/>
</dbReference>
<dbReference type="GO" id="GO:0015128">
    <property type="term" value="F:gluconate transmembrane transporter activity"/>
    <property type="evidence" value="ECO:0007669"/>
    <property type="project" value="InterPro"/>
</dbReference>
<keyword evidence="3" id="KW-1185">Reference proteome</keyword>
<keyword evidence="1" id="KW-0812">Transmembrane</keyword>
<dbReference type="InterPro" id="IPR003474">
    <property type="entry name" value="Glcn_transporter"/>
</dbReference>
<dbReference type="Pfam" id="PF02447">
    <property type="entry name" value="GntP_permease"/>
    <property type="match status" value="1"/>
</dbReference>
<protein>
    <submittedName>
        <fullName evidence="2">GntP family permease</fullName>
    </submittedName>
</protein>
<name>A0A5P3MPY7_NEIAN</name>
<dbReference type="PANTHER" id="PTHR30354:SF7">
    <property type="entry name" value="BLL7963 PROTEIN"/>
    <property type="match status" value="1"/>
</dbReference>
<organism evidence="2 3">
    <name type="scientific">Neisseria animalis</name>
    <dbReference type="NCBI Taxonomy" id="492"/>
    <lineage>
        <taxon>Bacteria</taxon>
        <taxon>Pseudomonadati</taxon>
        <taxon>Pseudomonadota</taxon>
        <taxon>Betaproteobacteria</taxon>
        <taxon>Neisseriales</taxon>
        <taxon>Neisseriaceae</taxon>
        <taxon>Neisseria</taxon>
    </lineage>
</organism>
<dbReference type="KEGG" id="naq:D0T90_02350"/>
<feature type="transmembrane region" description="Helical" evidence="1">
    <location>
        <begin position="275"/>
        <end position="295"/>
    </location>
</feature>
<dbReference type="GO" id="GO:0005886">
    <property type="term" value="C:plasma membrane"/>
    <property type="evidence" value="ECO:0007669"/>
    <property type="project" value="TreeGrafter"/>
</dbReference>
<dbReference type="RefSeq" id="WP_123794647.1">
    <property type="nucleotide sequence ID" value="NZ_CP031699.1"/>
</dbReference>
<feature type="transmembrane region" description="Helical" evidence="1">
    <location>
        <begin position="359"/>
        <end position="379"/>
    </location>
</feature>
<dbReference type="AlphaFoldDB" id="A0A5P3MPY7"/>
<feature type="transmembrane region" description="Helical" evidence="1">
    <location>
        <begin position="142"/>
        <end position="159"/>
    </location>
</feature>